<dbReference type="Gene3D" id="2.60.40.10">
    <property type="entry name" value="Immunoglobulins"/>
    <property type="match status" value="1"/>
</dbReference>
<reference evidence="11" key="1">
    <citation type="journal article" date="2008" name="Immunogenetics">
        <title>Two canine CD1a proteins are differentially expressed in skin.</title>
        <authorList>
            <person name="Looringh van Beeck F.A."/>
            <person name="Zajonc D.M."/>
            <person name="Moore P.F."/>
            <person name="Schlotter Y.M."/>
            <person name="Broere F."/>
            <person name="Rutten V.P."/>
            <person name="Willemse T."/>
            <person name="Van Rhijn I."/>
        </authorList>
    </citation>
    <scope>NUCLEOTIDE SEQUENCE</scope>
</reference>
<dbReference type="GO" id="GO:0002376">
    <property type="term" value="P:immune system process"/>
    <property type="evidence" value="ECO:0007669"/>
    <property type="project" value="UniProtKB-KW"/>
</dbReference>
<dbReference type="InterPro" id="IPR036179">
    <property type="entry name" value="Ig-like_dom_sf"/>
</dbReference>
<keyword evidence="7" id="KW-0393">Immunoglobulin domain</keyword>
<organism evidence="11">
    <name type="scientific">Canis lupus familiaris</name>
    <name type="common">Dog</name>
    <name type="synonym">Canis familiaris</name>
    <dbReference type="NCBI Taxonomy" id="9615"/>
    <lineage>
        <taxon>Eukaryota</taxon>
        <taxon>Metazoa</taxon>
        <taxon>Chordata</taxon>
        <taxon>Craniata</taxon>
        <taxon>Vertebrata</taxon>
        <taxon>Euteleostomi</taxon>
        <taxon>Mammalia</taxon>
        <taxon>Eutheria</taxon>
        <taxon>Laurasiatheria</taxon>
        <taxon>Carnivora</taxon>
        <taxon>Caniformia</taxon>
        <taxon>Canidae</taxon>
        <taxon>Canis</taxon>
    </lineage>
</organism>
<sequence>MLPLERILLAALLLQGDNAQAIQEHLVFTIIQISSFVNQSWVQHRGSGWLGDMQTHGWDTDSGTIIFLHTWSKGNFSDEELLDLELLFRVYLIGLTREAQEYVSQLHFTYPFEIQVVGGCELRSSGFSKGFLRSAYEGSDFVTFQNMSLVPSPGADSKAQSVCYLINQYEGIKEIVYRLITNTCPRFVLGLFDAAKVDYKRQVRPEAWLSTGPAPGPGRLRLVCHVSGFHPKPVQVTWMRGEQEQQGTQRGDILPHADGTWYLRVTLDVAAREAAGLSCRVKHSSLGGQDIVLYWGHHVPMYLILLAVTVPLVLLIVLGLWFRKRCSYQDIP</sequence>
<feature type="domain" description="Ig-like" evidence="10">
    <location>
        <begin position="185"/>
        <end position="285"/>
    </location>
</feature>
<dbReference type="GO" id="GO:0005886">
    <property type="term" value="C:plasma membrane"/>
    <property type="evidence" value="ECO:0007669"/>
    <property type="project" value="UniProtKB-SubCell"/>
</dbReference>
<feature type="transmembrane region" description="Helical" evidence="8">
    <location>
        <begin position="301"/>
        <end position="322"/>
    </location>
</feature>
<dbReference type="SUPFAM" id="SSF54452">
    <property type="entry name" value="MHC antigen-recognition domain"/>
    <property type="match status" value="1"/>
</dbReference>
<keyword evidence="4" id="KW-0391">Immunity</keyword>
<name>B3FRK5_CANLF</name>
<dbReference type="InterPro" id="IPR013783">
    <property type="entry name" value="Ig-like_fold"/>
</dbReference>
<evidence type="ECO:0000256" key="3">
    <source>
        <dbReference type="ARBA" id="ARBA00022753"/>
    </source>
</evidence>
<keyword evidence="3" id="KW-0967">Endosome</keyword>
<evidence type="ECO:0000256" key="5">
    <source>
        <dbReference type="ARBA" id="ARBA00023136"/>
    </source>
</evidence>
<dbReference type="FunFam" id="2.60.40.10:FF:000254">
    <property type="entry name" value="Antigen-presenting glycoprotein CD1d1"/>
    <property type="match status" value="1"/>
</dbReference>
<keyword evidence="8" id="KW-0812">Transmembrane</keyword>
<accession>B3FRK5</accession>
<evidence type="ECO:0000256" key="9">
    <source>
        <dbReference type="SAM" id="SignalP"/>
    </source>
</evidence>
<keyword evidence="9" id="KW-0732">Signal</keyword>
<dbReference type="InterPro" id="IPR011161">
    <property type="entry name" value="MHC_I-like_Ag-recog"/>
</dbReference>
<evidence type="ECO:0000256" key="6">
    <source>
        <dbReference type="ARBA" id="ARBA00023180"/>
    </source>
</evidence>
<evidence type="ECO:0000313" key="11">
    <source>
        <dbReference type="EMBL" id="ACB12093.1"/>
    </source>
</evidence>
<feature type="chain" id="PRO_5002788524" evidence="9">
    <location>
        <begin position="20"/>
        <end position="332"/>
    </location>
</feature>
<evidence type="ECO:0000256" key="8">
    <source>
        <dbReference type="SAM" id="Phobius"/>
    </source>
</evidence>
<dbReference type="InterPro" id="IPR037055">
    <property type="entry name" value="MHC_I-like_Ag-recog_sf"/>
</dbReference>
<proteinExistence type="evidence at transcript level"/>
<dbReference type="Gene3D" id="3.30.500.10">
    <property type="entry name" value="MHC class I-like antigen recognition-like"/>
    <property type="match status" value="1"/>
</dbReference>
<dbReference type="FunFam" id="3.30.500.10:FF:000002">
    <property type="entry name" value="Antigen-presenting glycoprotein CD1d1"/>
    <property type="match status" value="1"/>
</dbReference>
<gene>
    <name evidence="11" type="primary">CD1C</name>
</gene>
<evidence type="ECO:0000256" key="4">
    <source>
        <dbReference type="ARBA" id="ARBA00022859"/>
    </source>
</evidence>
<feature type="signal peptide" evidence="9">
    <location>
        <begin position="1"/>
        <end position="19"/>
    </location>
</feature>
<evidence type="ECO:0000256" key="1">
    <source>
        <dbReference type="ARBA" id="ARBA00004251"/>
    </source>
</evidence>
<dbReference type="SUPFAM" id="SSF48726">
    <property type="entry name" value="Immunoglobulin"/>
    <property type="match status" value="1"/>
</dbReference>
<keyword evidence="5 8" id="KW-0472">Membrane</keyword>
<keyword evidence="8" id="KW-1133">Transmembrane helix</keyword>
<dbReference type="PANTHER" id="PTHR16675:SF155">
    <property type="entry name" value="T-CELL SURFACE GLYCOPROTEIN CD1C"/>
    <property type="match status" value="1"/>
</dbReference>
<dbReference type="GO" id="GO:0010008">
    <property type="term" value="C:endosome membrane"/>
    <property type="evidence" value="ECO:0007669"/>
    <property type="project" value="UniProtKB-SubCell"/>
</dbReference>
<evidence type="ECO:0000256" key="7">
    <source>
        <dbReference type="ARBA" id="ARBA00023319"/>
    </source>
</evidence>
<dbReference type="AlphaFoldDB" id="B3FRK5"/>
<dbReference type="Pfam" id="PF16497">
    <property type="entry name" value="MHC_I_3"/>
    <property type="match status" value="1"/>
</dbReference>
<dbReference type="InterPro" id="IPR050208">
    <property type="entry name" value="MHC_class-I_related"/>
</dbReference>
<dbReference type="InterPro" id="IPR003597">
    <property type="entry name" value="Ig_C1-set"/>
</dbReference>
<dbReference type="InterPro" id="IPR011162">
    <property type="entry name" value="MHC_I/II-like_Ag-recog"/>
</dbReference>
<keyword evidence="6" id="KW-0325">Glycoprotein</keyword>
<comment type="subcellular location">
    <subcellularLocation>
        <location evidence="1">Cell membrane</location>
        <topology evidence="1">Single-pass type I membrane protein</topology>
    </subcellularLocation>
    <subcellularLocation>
        <location evidence="2">Endosome membrane</location>
    </subcellularLocation>
</comment>
<dbReference type="PROSITE" id="PS50835">
    <property type="entry name" value="IG_LIKE"/>
    <property type="match status" value="1"/>
</dbReference>
<dbReference type="SMART" id="SM00407">
    <property type="entry name" value="IGc1"/>
    <property type="match status" value="1"/>
</dbReference>
<dbReference type="EMBL" id="EU373513">
    <property type="protein sequence ID" value="ACB12093.1"/>
    <property type="molecule type" value="mRNA"/>
</dbReference>
<dbReference type="PANTHER" id="PTHR16675">
    <property type="entry name" value="MHC CLASS I-RELATED"/>
    <property type="match status" value="1"/>
</dbReference>
<dbReference type="OrthoDB" id="8890485at2759"/>
<dbReference type="Pfam" id="PF07654">
    <property type="entry name" value="C1-set"/>
    <property type="match status" value="1"/>
</dbReference>
<dbReference type="CDD" id="cd21029">
    <property type="entry name" value="IgC1_CD1"/>
    <property type="match status" value="1"/>
</dbReference>
<dbReference type="InterPro" id="IPR007110">
    <property type="entry name" value="Ig-like_dom"/>
</dbReference>
<evidence type="ECO:0000259" key="10">
    <source>
        <dbReference type="PROSITE" id="PS50835"/>
    </source>
</evidence>
<protein>
    <submittedName>
        <fullName evidence="11">CD1c protein</fullName>
    </submittedName>
</protein>
<evidence type="ECO:0000256" key="2">
    <source>
        <dbReference type="ARBA" id="ARBA00004608"/>
    </source>
</evidence>